<keyword evidence="3" id="KW-1185">Reference proteome</keyword>
<proteinExistence type="predicted"/>
<evidence type="ECO:0000313" key="3">
    <source>
        <dbReference type="Proteomes" id="UP000314294"/>
    </source>
</evidence>
<gene>
    <name evidence="2" type="ORF">EYF80_008223</name>
</gene>
<protein>
    <submittedName>
        <fullName evidence="2">Uncharacterized protein</fullName>
    </submittedName>
</protein>
<comment type="caution">
    <text evidence="2">The sequence shown here is derived from an EMBL/GenBank/DDBJ whole genome shotgun (WGS) entry which is preliminary data.</text>
</comment>
<accession>A0A4Z2IUG4</accession>
<feature type="compositionally biased region" description="Basic residues" evidence="1">
    <location>
        <begin position="1"/>
        <end position="16"/>
    </location>
</feature>
<name>A0A4Z2IUG4_9TELE</name>
<reference evidence="2 3" key="1">
    <citation type="submission" date="2019-03" db="EMBL/GenBank/DDBJ databases">
        <title>First draft genome of Liparis tanakae, snailfish: a comprehensive survey of snailfish specific genes.</title>
        <authorList>
            <person name="Kim W."/>
            <person name="Song I."/>
            <person name="Jeong J.-H."/>
            <person name="Kim D."/>
            <person name="Kim S."/>
            <person name="Ryu S."/>
            <person name="Song J.Y."/>
            <person name="Lee S.K."/>
        </authorList>
    </citation>
    <scope>NUCLEOTIDE SEQUENCE [LARGE SCALE GENOMIC DNA]</scope>
    <source>
        <tissue evidence="2">Muscle</tissue>
    </source>
</reference>
<evidence type="ECO:0000313" key="2">
    <source>
        <dbReference type="EMBL" id="TNN81451.1"/>
    </source>
</evidence>
<dbReference type="EMBL" id="SRLO01000046">
    <property type="protein sequence ID" value="TNN81451.1"/>
    <property type="molecule type" value="Genomic_DNA"/>
</dbReference>
<organism evidence="2 3">
    <name type="scientific">Liparis tanakae</name>
    <name type="common">Tanaka's snailfish</name>
    <dbReference type="NCBI Taxonomy" id="230148"/>
    <lineage>
        <taxon>Eukaryota</taxon>
        <taxon>Metazoa</taxon>
        <taxon>Chordata</taxon>
        <taxon>Craniata</taxon>
        <taxon>Vertebrata</taxon>
        <taxon>Euteleostomi</taxon>
        <taxon>Actinopterygii</taxon>
        <taxon>Neopterygii</taxon>
        <taxon>Teleostei</taxon>
        <taxon>Neoteleostei</taxon>
        <taxon>Acanthomorphata</taxon>
        <taxon>Eupercaria</taxon>
        <taxon>Perciformes</taxon>
        <taxon>Cottioidei</taxon>
        <taxon>Cottales</taxon>
        <taxon>Liparidae</taxon>
        <taxon>Liparis</taxon>
    </lineage>
</organism>
<dbReference type="Proteomes" id="UP000314294">
    <property type="component" value="Unassembled WGS sequence"/>
</dbReference>
<sequence length="67" mass="7552">MALKKSRQGLRKRSGKPVRYCTAPSGRALLLPVETLDQLQRVLQQTQRTKGPGLCYKLRAGDTRNNK</sequence>
<feature type="region of interest" description="Disordered" evidence="1">
    <location>
        <begin position="1"/>
        <end position="21"/>
    </location>
</feature>
<dbReference type="AlphaFoldDB" id="A0A4Z2IUG4"/>
<evidence type="ECO:0000256" key="1">
    <source>
        <dbReference type="SAM" id="MobiDB-lite"/>
    </source>
</evidence>